<dbReference type="GO" id="GO:0016705">
    <property type="term" value="F:oxidoreductase activity, acting on paired donors, with incorporation or reduction of molecular oxygen"/>
    <property type="evidence" value="ECO:0007669"/>
    <property type="project" value="InterPro"/>
</dbReference>
<evidence type="ECO:0000256" key="8">
    <source>
        <dbReference type="ARBA" id="ARBA00023004"/>
    </source>
</evidence>
<dbReference type="PANTHER" id="PTHR24282:SF221">
    <property type="entry name" value="CYTOCHROME P450"/>
    <property type="match status" value="1"/>
</dbReference>
<dbReference type="Proteomes" id="UP000796880">
    <property type="component" value="Unassembled WGS sequence"/>
</dbReference>
<keyword evidence="7 12" id="KW-0560">Oxidoreductase</keyword>
<accession>A0A8K0H5U8</accession>
<dbReference type="Pfam" id="PF00067">
    <property type="entry name" value="p450"/>
    <property type="match status" value="1"/>
</dbReference>
<evidence type="ECO:0000256" key="3">
    <source>
        <dbReference type="ARBA" id="ARBA00022617"/>
    </source>
</evidence>
<comment type="caution">
    <text evidence="13">The sequence shown here is derived from an EMBL/GenBank/DDBJ whole genome shotgun (WGS) entry which is preliminary data.</text>
</comment>
<evidence type="ECO:0000256" key="5">
    <source>
        <dbReference type="ARBA" id="ARBA00022723"/>
    </source>
</evidence>
<evidence type="ECO:0000256" key="1">
    <source>
        <dbReference type="ARBA" id="ARBA00004167"/>
    </source>
</evidence>
<dbReference type="GO" id="GO:0004497">
    <property type="term" value="F:monooxygenase activity"/>
    <property type="evidence" value="ECO:0007669"/>
    <property type="project" value="UniProtKB-KW"/>
</dbReference>
<keyword evidence="9 12" id="KW-0503">Monooxygenase</keyword>
<keyword evidence="10" id="KW-0472">Membrane</keyword>
<comment type="subcellular location">
    <subcellularLocation>
        <location evidence="1">Membrane</location>
        <topology evidence="1">Single-pass membrane protein</topology>
    </subcellularLocation>
</comment>
<dbReference type="Gene3D" id="1.10.630.10">
    <property type="entry name" value="Cytochrome P450"/>
    <property type="match status" value="1"/>
</dbReference>
<evidence type="ECO:0000256" key="9">
    <source>
        <dbReference type="ARBA" id="ARBA00023033"/>
    </source>
</evidence>
<evidence type="ECO:0000256" key="6">
    <source>
        <dbReference type="ARBA" id="ARBA00022989"/>
    </source>
</evidence>
<evidence type="ECO:0000256" key="10">
    <source>
        <dbReference type="ARBA" id="ARBA00023136"/>
    </source>
</evidence>
<name>A0A8K0H5U8_9ROSA</name>
<protein>
    <recommendedName>
        <fullName evidence="15">Cytochrome P450</fullName>
    </recommendedName>
</protein>
<gene>
    <name evidence="13" type="ORF">FNV43_RR11470</name>
</gene>
<dbReference type="AlphaFoldDB" id="A0A8K0H5U8"/>
<dbReference type="InterPro" id="IPR001128">
    <property type="entry name" value="Cyt_P450"/>
</dbReference>
<comment type="similarity">
    <text evidence="2 12">Belongs to the cytochrome P450 family.</text>
</comment>
<keyword evidence="6" id="KW-1133">Transmembrane helix</keyword>
<organism evidence="13 14">
    <name type="scientific">Rhamnella rubrinervis</name>
    <dbReference type="NCBI Taxonomy" id="2594499"/>
    <lineage>
        <taxon>Eukaryota</taxon>
        <taxon>Viridiplantae</taxon>
        <taxon>Streptophyta</taxon>
        <taxon>Embryophyta</taxon>
        <taxon>Tracheophyta</taxon>
        <taxon>Spermatophyta</taxon>
        <taxon>Magnoliopsida</taxon>
        <taxon>eudicotyledons</taxon>
        <taxon>Gunneridae</taxon>
        <taxon>Pentapetalae</taxon>
        <taxon>rosids</taxon>
        <taxon>fabids</taxon>
        <taxon>Rosales</taxon>
        <taxon>Rhamnaceae</taxon>
        <taxon>rhamnoid group</taxon>
        <taxon>Rhamneae</taxon>
        <taxon>Rhamnella</taxon>
    </lineage>
</organism>
<evidence type="ECO:0000256" key="12">
    <source>
        <dbReference type="RuleBase" id="RU000461"/>
    </source>
</evidence>
<dbReference type="PROSITE" id="PS00086">
    <property type="entry name" value="CYTOCHROME_P450"/>
    <property type="match status" value="1"/>
</dbReference>
<dbReference type="InterPro" id="IPR002401">
    <property type="entry name" value="Cyt_P450_E_grp-I"/>
</dbReference>
<dbReference type="EMBL" id="VOIH02000005">
    <property type="protein sequence ID" value="KAF3446291.1"/>
    <property type="molecule type" value="Genomic_DNA"/>
</dbReference>
<dbReference type="InterPro" id="IPR050665">
    <property type="entry name" value="Cytochrome_P450_Monooxygen"/>
</dbReference>
<evidence type="ECO:0000256" key="11">
    <source>
        <dbReference type="PIRSR" id="PIRSR602401-1"/>
    </source>
</evidence>
<dbReference type="GO" id="GO:0005506">
    <property type="term" value="F:iron ion binding"/>
    <property type="evidence" value="ECO:0007669"/>
    <property type="project" value="InterPro"/>
</dbReference>
<reference evidence="13" key="1">
    <citation type="submission" date="2020-03" db="EMBL/GenBank/DDBJ databases">
        <title>A high-quality chromosome-level genome assembly of a woody plant with both climbing and erect habits, Rhamnella rubrinervis.</title>
        <authorList>
            <person name="Lu Z."/>
            <person name="Yang Y."/>
            <person name="Zhu X."/>
            <person name="Sun Y."/>
        </authorList>
    </citation>
    <scope>NUCLEOTIDE SEQUENCE</scope>
    <source>
        <strain evidence="13">BYM</strain>
        <tissue evidence="13">Leaf</tissue>
    </source>
</reference>
<keyword evidence="3 11" id="KW-0349">Heme</keyword>
<evidence type="ECO:0000256" key="4">
    <source>
        <dbReference type="ARBA" id="ARBA00022692"/>
    </source>
</evidence>
<keyword evidence="14" id="KW-1185">Reference proteome</keyword>
<dbReference type="InterPro" id="IPR036396">
    <property type="entry name" value="Cyt_P450_sf"/>
</dbReference>
<dbReference type="PANTHER" id="PTHR24282">
    <property type="entry name" value="CYTOCHROME P450 FAMILY MEMBER"/>
    <property type="match status" value="1"/>
</dbReference>
<evidence type="ECO:0000313" key="14">
    <source>
        <dbReference type="Proteomes" id="UP000796880"/>
    </source>
</evidence>
<feature type="binding site" description="axial binding residue" evidence="11">
    <location>
        <position position="453"/>
    </location>
    <ligand>
        <name>heme</name>
        <dbReference type="ChEBI" id="CHEBI:30413"/>
    </ligand>
    <ligandPart>
        <name>Fe</name>
        <dbReference type="ChEBI" id="CHEBI:18248"/>
    </ligandPart>
</feature>
<dbReference type="GO" id="GO:0020037">
    <property type="term" value="F:heme binding"/>
    <property type="evidence" value="ECO:0007669"/>
    <property type="project" value="InterPro"/>
</dbReference>
<keyword evidence="8 11" id="KW-0408">Iron</keyword>
<evidence type="ECO:0008006" key="15">
    <source>
        <dbReference type="Google" id="ProtNLM"/>
    </source>
</evidence>
<comment type="cofactor">
    <cofactor evidence="11">
        <name>heme</name>
        <dbReference type="ChEBI" id="CHEBI:30413"/>
    </cofactor>
</comment>
<dbReference type="PRINTS" id="PR00463">
    <property type="entry name" value="EP450I"/>
</dbReference>
<evidence type="ECO:0000256" key="7">
    <source>
        <dbReference type="ARBA" id="ARBA00023002"/>
    </source>
</evidence>
<keyword evidence="5 11" id="KW-0479">Metal-binding</keyword>
<dbReference type="InterPro" id="IPR017972">
    <property type="entry name" value="Cyt_P450_CS"/>
</dbReference>
<dbReference type="OrthoDB" id="1470350at2759"/>
<dbReference type="PRINTS" id="PR00385">
    <property type="entry name" value="P450"/>
</dbReference>
<dbReference type="GO" id="GO:0016020">
    <property type="term" value="C:membrane"/>
    <property type="evidence" value="ECO:0007669"/>
    <property type="project" value="UniProtKB-SubCell"/>
</dbReference>
<keyword evidence="4" id="KW-0812">Transmembrane</keyword>
<evidence type="ECO:0000256" key="2">
    <source>
        <dbReference type="ARBA" id="ARBA00010617"/>
    </source>
</evidence>
<sequence>MEVNLLLLVVLLLAIFLFLLKFLYSAIWVPLRLQNHFRKQGIRGPGYRPIFGNTLEARRITARVLSKPKPFDHEVVHRVIPICYEWSAIYGKTFVYWFGAIPRLVISDPDMIKEVLMNTGNSYERPNHNPSVDMFFGEGLLTLAGEKWAFHRRITNQAFRSEQVKGWVPEIVGSVTSMLEKWETERAGRDEFEMDVHKQLHELSADIISRTAFGSSFEAGKKIFELQERQLLLTRQAVTGVYIPGFRFLPTKKNRERMRLNKQTHESIQKLIDNNTKSKENSRNFLSLLMSPHKNHKDEEVRLTMDEIIGECKAFYFAGKETSANLLTWALLLLAQNQEWQTRAREEVLSIYKHNEPITAANLHQLKIVSMILNETVRLYPIGVAILRKTLKRVKLGNFDIPAETQLYLAMTTVHHDTNIWGEDADKFNPWRFTEHGKHLGSYFPFGLGPRICAGQNLALAETKIALAMIVRHYSLAVSPTYVHAPMLLMSLQPQFGAPLILTRIFY</sequence>
<dbReference type="SUPFAM" id="SSF48264">
    <property type="entry name" value="Cytochrome P450"/>
    <property type="match status" value="1"/>
</dbReference>
<proteinExistence type="inferred from homology"/>
<evidence type="ECO:0000313" key="13">
    <source>
        <dbReference type="EMBL" id="KAF3446291.1"/>
    </source>
</evidence>